<name>A0A4Y6EJ20_9CAUD</name>
<keyword evidence="1" id="KW-1133">Transmembrane helix</keyword>
<keyword evidence="1" id="KW-0472">Membrane</keyword>
<accession>A0A4Y6EJ20</accession>
<evidence type="ECO:0000256" key="1">
    <source>
        <dbReference type="SAM" id="Phobius"/>
    </source>
</evidence>
<evidence type="ECO:0000313" key="4">
    <source>
        <dbReference type="Proteomes" id="UP000320371"/>
    </source>
</evidence>
<protein>
    <submittedName>
        <fullName evidence="2">Uncharacterized protein</fullName>
    </submittedName>
</protein>
<keyword evidence="1" id="KW-0812">Transmembrane</keyword>
<dbReference type="EMBL" id="MK907780">
    <property type="protein sequence ID" value="QDF14652.1"/>
    <property type="molecule type" value="Genomic_DNA"/>
</dbReference>
<dbReference type="Proteomes" id="UP000320371">
    <property type="component" value="Segment"/>
</dbReference>
<dbReference type="EMBL" id="MK907780">
    <property type="protein sequence ID" value="QDF14826.1"/>
    <property type="molecule type" value="Genomic_DNA"/>
</dbReference>
<proteinExistence type="predicted"/>
<evidence type="ECO:0000313" key="3">
    <source>
        <dbReference type="EMBL" id="QDF14826.1"/>
    </source>
</evidence>
<organism evidence="2 4">
    <name type="scientific">Vibrio phage Pontus</name>
    <dbReference type="NCBI Taxonomy" id="2590874"/>
    <lineage>
        <taxon>Viruses</taxon>
        <taxon>Duplodnaviria</taxon>
        <taxon>Heunggongvirae</taxon>
        <taxon>Uroviricota</taxon>
        <taxon>Caudoviricetes</taxon>
        <taxon>Demerecviridae</taxon>
        <taxon>Ermolyevavirinae</taxon>
        <taxon>Thalassavirus</taxon>
        <taxon>Thalassavirus pontus</taxon>
    </lineage>
</organism>
<sequence length="51" mass="5858">MKVFVKVGLLIFVLGWVCIAAVSGHYEFNDQFLIGYFFATAFYYLGLELDQ</sequence>
<keyword evidence="4" id="KW-1185">Reference proteome</keyword>
<evidence type="ECO:0000313" key="2">
    <source>
        <dbReference type="EMBL" id="QDF14652.1"/>
    </source>
</evidence>
<reference evidence="2 4" key="1">
    <citation type="submission" date="2019-05" db="EMBL/GenBank/DDBJ databases">
        <authorList>
            <person name="Sutton N.W."/>
            <person name="Sebastian A.Z."/>
            <person name="Albert I.U."/>
            <person name="Broussard G.W."/>
        </authorList>
    </citation>
    <scope>NUCLEOTIDE SEQUENCE [LARGE SCALE GENOMIC DNA]</scope>
    <source>
        <strain evidence="2 4">Pontus</strain>
    </source>
</reference>
<gene>
    <name evidence="3" type="ORF">PONTUS_201</name>
    <name evidence="2" type="ORF">PONTUS_3</name>
</gene>
<feature type="transmembrane region" description="Helical" evidence="1">
    <location>
        <begin position="7"/>
        <end position="26"/>
    </location>
</feature>
<feature type="transmembrane region" description="Helical" evidence="1">
    <location>
        <begin position="32"/>
        <end position="49"/>
    </location>
</feature>